<dbReference type="PROSITE" id="PS50234">
    <property type="entry name" value="VWFA"/>
    <property type="match status" value="1"/>
</dbReference>
<dbReference type="Proteomes" id="UP000177152">
    <property type="component" value="Unassembled WGS sequence"/>
</dbReference>
<comment type="caution">
    <text evidence="2">The sequence shown here is derived from an EMBL/GenBank/DDBJ whole genome shotgun (WGS) entry which is preliminary data.</text>
</comment>
<evidence type="ECO:0000313" key="2">
    <source>
        <dbReference type="EMBL" id="OGZ94928.1"/>
    </source>
</evidence>
<sequence>MDRKWLGVILLVVLGLFGMGAWKLMSSYVQTGSYSQSGSQQGSQATASRDAVKISIASSNTKQDWLHQAADAFNQAARSNSEYQVNGKPVFVDIIQETVDGKKVDYRSGTMVTDTLKKKIQPTVLSPGEEAWLIKFRKEWEIQNGSPAMKGGASVLVRTPLVIAMWQSRAKAMGCFPAVGPNCTWQNLRALAANPDGWKMFGRPEWGKFTFGYGYFGESNSGTLGIVSMCMVGARKTKGFALTDANVDGGCGKFVKDIESAKVHSGKSDIWLLEKMIKGGPEYLNAVITYESNVVLMNKKHAGNLPEQLVAVYPQDGTIVVGHPYAVLDSVPWVTPEQVQAARVFEKFLTSKEQQEAVLAVGLRPADPGVKLGNPIGPEYGANPHAKLALLEVPETLIMDRIGEVWHAVKKRAVVVLLFDKSGSMSDGGKIAAARAGAIEFVKSMGLDDYIIWMPFDATIYSSSTRGTKSEVGERLVEDIRNIPAGGGTALYDGVIIAMDQLSELRKKFGDTVRYGIVILSDGDDTARRSTLTMVQEKLKPEETNPHGVQVHSVCIGSDCVEQVLKKIAAAANGKYAKGNTAEEMVRIYKDIATHY</sequence>
<dbReference type="SUPFAM" id="SSF53300">
    <property type="entry name" value="vWA-like"/>
    <property type="match status" value="1"/>
</dbReference>
<dbReference type="Pfam" id="PF13531">
    <property type="entry name" value="SBP_bac_11"/>
    <property type="match status" value="1"/>
</dbReference>
<evidence type="ECO:0000259" key="1">
    <source>
        <dbReference type="PROSITE" id="PS50234"/>
    </source>
</evidence>
<dbReference type="SMART" id="SM00327">
    <property type="entry name" value="VWA"/>
    <property type="match status" value="1"/>
</dbReference>
<dbReference type="InterPro" id="IPR036465">
    <property type="entry name" value="vWFA_dom_sf"/>
</dbReference>
<dbReference type="Gene3D" id="3.40.50.410">
    <property type="entry name" value="von Willebrand factor, type A domain"/>
    <property type="match status" value="1"/>
</dbReference>
<accession>A0A1G2K938</accession>
<feature type="domain" description="VWFA" evidence="1">
    <location>
        <begin position="414"/>
        <end position="592"/>
    </location>
</feature>
<dbReference type="InterPro" id="IPR002035">
    <property type="entry name" value="VWF_A"/>
</dbReference>
<gene>
    <name evidence="2" type="ORF">A2633_03235</name>
</gene>
<evidence type="ECO:0000313" key="3">
    <source>
        <dbReference type="Proteomes" id="UP000177152"/>
    </source>
</evidence>
<proteinExistence type="predicted"/>
<dbReference type="SUPFAM" id="SSF53850">
    <property type="entry name" value="Periplasmic binding protein-like II"/>
    <property type="match status" value="1"/>
</dbReference>
<reference evidence="2 3" key="1">
    <citation type="journal article" date="2016" name="Nat. Commun.">
        <title>Thousands of microbial genomes shed light on interconnected biogeochemical processes in an aquifer system.</title>
        <authorList>
            <person name="Anantharaman K."/>
            <person name="Brown C.T."/>
            <person name="Hug L.A."/>
            <person name="Sharon I."/>
            <person name="Castelle C.J."/>
            <person name="Probst A.J."/>
            <person name="Thomas B.C."/>
            <person name="Singh A."/>
            <person name="Wilkins M.J."/>
            <person name="Karaoz U."/>
            <person name="Brodie E.L."/>
            <person name="Williams K.H."/>
            <person name="Hubbard S.S."/>
            <person name="Banfield J.F."/>
        </authorList>
    </citation>
    <scope>NUCLEOTIDE SEQUENCE [LARGE SCALE GENOMIC DNA]</scope>
</reference>
<dbReference type="EMBL" id="MHQC01000021">
    <property type="protein sequence ID" value="OGZ94928.1"/>
    <property type="molecule type" value="Genomic_DNA"/>
</dbReference>
<dbReference type="AlphaFoldDB" id="A0A1G2K938"/>
<protein>
    <recommendedName>
        <fullName evidence="1">VWFA domain-containing protein</fullName>
    </recommendedName>
</protein>
<organism evidence="2 3">
    <name type="scientific">Candidatus Sungbacteria bacterium RIFCSPHIGHO2_01_FULL_47_32</name>
    <dbReference type="NCBI Taxonomy" id="1802264"/>
    <lineage>
        <taxon>Bacteria</taxon>
        <taxon>Candidatus Sungiibacteriota</taxon>
    </lineage>
</organism>
<name>A0A1G2K938_9BACT</name>